<keyword evidence="7" id="KW-1185">Reference proteome</keyword>
<dbReference type="GO" id="GO:0006511">
    <property type="term" value="P:ubiquitin-dependent protein catabolic process"/>
    <property type="evidence" value="ECO:0007669"/>
    <property type="project" value="InterPro"/>
</dbReference>
<reference evidence="6" key="1">
    <citation type="submission" date="2023-04" db="EMBL/GenBank/DDBJ databases">
        <authorList>
            <person name="Vijverberg K."/>
            <person name="Xiong W."/>
            <person name="Schranz E."/>
        </authorList>
    </citation>
    <scope>NUCLEOTIDE SEQUENCE</scope>
</reference>
<dbReference type="InterPro" id="IPR001678">
    <property type="entry name" value="MeTrfase_RsmB-F_NOP2_dom"/>
</dbReference>
<dbReference type="PANTHER" id="PTHR22807:SF34">
    <property type="entry name" value="TRNA (CYTOSINE(72)-C(5))-METHYLTRANSFERASE NSUN6"/>
    <property type="match status" value="1"/>
</dbReference>
<dbReference type="InterPro" id="IPR023267">
    <property type="entry name" value="RCMT"/>
</dbReference>
<keyword evidence="2" id="KW-0694">RNA-binding</keyword>
<organism evidence="6 7">
    <name type="scientific">Lactuca saligna</name>
    <name type="common">Willowleaf lettuce</name>
    <dbReference type="NCBI Taxonomy" id="75948"/>
    <lineage>
        <taxon>Eukaryota</taxon>
        <taxon>Viridiplantae</taxon>
        <taxon>Streptophyta</taxon>
        <taxon>Embryophyta</taxon>
        <taxon>Tracheophyta</taxon>
        <taxon>Spermatophyta</taxon>
        <taxon>Magnoliopsida</taxon>
        <taxon>eudicotyledons</taxon>
        <taxon>Gunneridae</taxon>
        <taxon>Pentapetalae</taxon>
        <taxon>asterids</taxon>
        <taxon>campanulids</taxon>
        <taxon>Asterales</taxon>
        <taxon>Asteraceae</taxon>
        <taxon>Cichorioideae</taxon>
        <taxon>Cichorieae</taxon>
        <taxon>Lactucinae</taxon>
        <taxon>Lactuca</taxon>
    </lineage>
</organism>
<comment type="caution">
    <text evidence="2">Lacks conserved residue(s) required for the propagation of feature annotation.</text>
</comment>
<evidence type="ECO:0000313" key="7">
    <source>
        <dbReference type="Proteomes" id="UP001177003"/>
    </source>
</evidence>
<dbReference type="SUPFAM" id="SSF53335">
    <property type="entry name" value="S-adenosyl-L-methionine-dependent methyltransferases"/>
    <property type="match status" value="1"/>
</dbReference>
<dbReference type="InterPro" id="IPR036317">
    <property type="entry name" value="Cullin_homology_sf"/>
</dbReference>
<name>A0AA35Z131_LACSI</name>
<feature type="domain" description="SAM-dependent MTase RsmB/NOP-type" evidence="5">
    <location>
        <begin position="1"/>
        <end position="132"/>
    </location>
</feature>
<dbReference type="PANTHER" id="PTHR22807">
    <property type="entry name" value="NOP2 YEAST -RELATED NOL1/NOP2/FMU SUN DOMAIN-CONTAINING"/>
    <property type="match status" value="1"/>
</dbReference>
<dbReference type="Gene3D" id="3.40.50.150">
    <property type="entry name" value="Vaccinia Virus protein VP39"/>
    <property type="match status" value="1"/>
</dbReference>
<evidence type="ECO:0000259" key="5">
    <source>
        <dbReference type="PROSITE" id="PS51686"/>
    </source>
</evidence>
<evidence type="ECO:0000256" key="2">
    <source>
        <dbReference type="PROSITE-ProRule" id="PRU01023"/>
    </source>
</evidence>
<dbReference type="GO" id="GO:0003723">
    <property type="term" value="F:RNA binding"/>
    <property type="evidence" value="ECO:0007669"/>
    <property type="project" value="UniProtKB-UniRule"/>
</dbReference>
<dbReference type="PROSITE" id="PS50069">
    <property type="entry name" value="CULLIN_2"/>
    <property type="match status" value="1"/>
</dbReference>
<dbReference type="InterPro" id="IPR001373">
    <property type="entry name" value="Cullin_N"/>
</dbReference>
<sequence>MGDIFLQNLSSIITAHVLDPQEGERILDMCAAPGGKTTAIASLMKDKGKVITVDRSDDMVLATFCDNILKNGGSEKLNDEAIEDTLEKVVKLLAYISDKDLFAEFYKKKLARRPCLYFVKCRIGHLSWKKFS</sequence>
<dbReference type="AlphaFoldDB" id="A0AA35Z131"/>
<dbReference type="InterPro" id="IPR016158">
    <property type="entry name" value="Cullin_homology"/>
</dbReference>
<keyword evidence="2" id="KW-0808">Transferase</keyword>
<dbReference type="SUPFAM" id="SSF75632">
    <property type="entry name" value="Cullin homology domain"/>
    <property type="match status" value="1"/>
</dbReference>
<comment type="similarity">
    <text evidence="2">Belongs to the class I-like SAM-binding methyltransferase superfamily. RsmB/NOP family.</text>
</comment>
<protein>
    <recommendedName>
        <fullName evidence="8">SAM-dependent MTase RsmB/NOP-type domain-containing protein</fullName>
    </recommendedName>
</protein>
<dbReference type="GO" id="GO:0001510">
    <property type="term" value="P:RNA methylation"/>
    <property type="evidence" value="ECO:0007669"/>
    <property type="project" value="InterPro"/>
</dbReference>
<accession>A0AA35Z131</accession>
<evidence type="ECO:0008006" key="8">
    <source>
        <dbReference type="Google" id="ProtNLM"/>
    </source>
</evidence>
<evidence type="ECO:0000313" key="6">
    <source>
        <dbReference type="EMBL" id="CAI9283714.1"/>
    </source>
</evidence>
<dbReference type="PROSITE" id="PS51686">
    <property type="entry name" value="SAM_MT_RSMB_NOP"/>
    <property type="match status" value="1"/>
</dbReference>
<proteinExistence type="inferred from homology"/>
<dbReference type="EMBL" id="OX465081">
    <property type="protein sequence ID" value="CAI9283714.1"/>
    <property type="molecule type" value="Genomic_DNA"/>
</dbReference>
<dbReference type="GO" id="GO:0008173">
    <property type="term" value="F:RNA methyltransferase activity"/>
    <property type="evidence" value="ECO:0007669"/>
    <property type="project" value="InterPro"/>
</dbReference>
<dbReference type="Pfam" id="PF00888">
    <property type="entry name" value="Cullin"/>
    <property type="match status" value="1"/>
</dbReference>
<keyword evidence="2" id="KW-0489">Methyltransferase</keyword>
<comment type="similarity">
    <text evidence="1 3">Belongs to the cullin family.</text>
</comment>
<dbReference type="InterPro" id="IPR029063">
    <property type="entry name" value="SAM-dependent_MTases_sf"/>
</dbReference>
<feature type="domain" description="Cullin family profile" evidence="4">
    <location>
        <begin position="56"/>
        <end position="113"/>
    </location>
</feature>
<gene>
    <name evidence="6" type="ORF">LSALG_LOCUS23299</name>
</gene>
<evidence type="ECO:0000256" key="1">
    <source>
        <dbReference type="PROSITE-ProRule" id="PRU00330"/>
    </source>
</evidence>
<keyword evidence="2" id="KW-0949">S-adenosyl-L-methionine</keyword>
<dbReference type="GO" id="GO:0031625">
    <property type="term" value="F:ubiquitin protein ligase binding"/>
    <property type="evidence" value="ECO:0007669"/>
    <property type="project" value="InterPro"/>
</dbReference>
<evidence type="ECO:0000259" key="4">
    <source>
        <dbReference type="PROSITE" id="PS50069"/>
    </source>
</evidence>
<feature type="binding site" evidence="2">
    <location>
        <begin position="30"/>
        <end position="36"/>
    </location>
    <ligand>
        <name>S-adenosyl-L-methionine</name>
        <dbReference type="ChEBI" id="CHEBI:59789"/>
    </ligand>
</feature>
<evidence type="ECO:0000256" key="3">
    <source>
        <dbReference type="RuleBase" id="RU003829"/>
    </source>
</evidence>
<dbReference type="Proteomes" id="UP001177003">
    <property type="component" value="Chromosome 5"/>
</dbReference>